<accession>A0A5B8T1X6</accession>
<evidence type="ECO:0000313" key="1">
    <source>
        <dbReference type="EMBL" id="QEA42447.1"/>
    </source>
</evidence>
<protein>
    <submittedName>
        <fullName evidence="1">Uncharacterized protein</fullName>
    </submittedName>
</protein>
<dbReference type="EMBL" id="CP042383">
    <property type="protein sequence ID" value="QEA42447.1"/>
    <property type="molecule type" value="Genomic_DNA"/>
</dbReference>
<proteinExistence type="predicted"/>
<dbReference type="RefSeq" id="WP_147651675.1">
    <property type="nucleotide sequence ID" value="NZ_CAXLKH010000002.1"/>
</dbReference>
<dbReference type="AlphaFoldDB" id="A0A5B8T1X6"/>
<sequence>MSDNYLQIDPNEFAMQVIATSHADTNLSNSALIKKNLTLYLEAYYLIDDFNHLEVSNLEQMKQQQISDLFDKMLSGRFNV</sequence>
<evidence type="ECO:0000313" key="2">
    <source>
        <dbReference type="Proteomes" id="UP000321296"/>
    </source>
</evidence>
<reference evidence="1 2" key="1">
    <citation type="submission" date="2019-06" db="EMBL/GenBank/DDBJ databases">
        <title>Genome analyses of bacteria isolated from kimchi.</title>
        <authorList>
            <person name="Lee S."/>
            <person name="Ahn S."/>
            <person name="Roh S."/>
        </authorList>
    </citation>
    <scope>NUCLEOTIDE SEQUENCE [LARGE SCALE GENOMIC DNA]</scope>
    <source>
        <strain evidence="1 2">CBA3630</strain>
    </source>
</reference>
<organism evidence="1 2">
    <name type="scientific">Leuconostoc pseudomesenteroides</name>
    <dbReference type="NCBI Taxonomy" id="33968"/>
    <lineage>
        <taxon>Bacteria</taxon>
        <taxon>Bacillati</taxon>
        <taxon>Bacillota</taxon>
        <taxon>Bacilli</taxon>
        <taxon>Lactobacillales</taxon>
        <taxon>Lactobacillaceae</taxon>
        <taxon>Leuconostoc</taxon>
    </lineage>
</organism>
<name>A0A5B8T1X6_LEUPS</name>
<dbReference type="KEGG" id="lpse:FGL85_08020"/>
<dbReference type="Proteomes" id="UP000321296">
    <property type="component" value="Chromosome"/>
</dbReference>
<gene>
    <name evidence="1" type="ORF">FGL85_08020</name>
</gene>